<comment type="caution">
    <text evidence="4">The sequence shown here is derived from an EMBL/GenBank/DDBJ whole genome shotgun (WGS) entry which is preliminary data.</text>
</comment>
<keyword evidence="1 2" id="KW-0728">SH3 domain</keyword>
<dbReference type="EMBL" id="VXIS01000030">
    <property type="protein sequence ID" value="KAA8911913.1"/>
    <property type="molecule type" value="Genomic_DNA"/>
</dbReference>
<dbReference type="InterPro" id="IPR001452">
    <property type="entry name" value="SH3_domain"/>
</dbReference>
<dbReference type="CDD" id="cd00174">
    <property type="entry name" value="SH3"/>
    <property type="match status" value="1"/>
</dbReference>
<dbReference type="Pfam" id="PF00018">
    <property type="entry name" value="SH3_1"/>
    <property type="match status" value="1"/>
</dbReference>
<organism evidence="4 5">
    <name type="scientific">Sphaerosporella brunnea</name>
    <dbReference type="NCBI Taxonomy" id="1250544"/>
    <lineage>
        <taxon>Eukaryota</taxon>
        <taxon>Fungi</taxon>
        <taxon>Dikarya</taxon>
        <taxon>Ascomycota</taxon>
        <taxon>Pezizomycotina</taxon>
        <taxon>Pezizomycetes</taxon>
        <taxon>Pezizales</taxon>
        <taxon>Pyronemataceae</taxon>
        <taxon>Sphaerosporella</taxon>
    </lineage>
</organism>
<name>A0A5J5F5C1_9PEZI</name>
<evidence type="ECO:0000313" key="4">
    <source>
        <dbReference type="EMBL" id="KAA8911913.1"/>
    </source>
</evidence>
<dbReference type="AlphaFoldDB" id="A0A5J5F5C1"/>
<dbReference type="PROSITE" id="PS50002">
    <property type="entry name" value="SH3"/>
    <property type="match status" value="1"/>
</dbReference>
<dbReference type="InterPro" id="IPR036028">
    <property type="entry name" value="SH3-like_dom_sf"/>
</dbReference>
<proteinExistence type="predicted"/>
<dbReference type="SMART" id="SM00326">
    <property type="entry name" value="SH3"/>
    <property type="match status" value="1"/>
</dbReference>
<dbReference type="SUPFAM" id="SSF50044">
    <property type="entry name" value="SH3-domain"/>
    <property type="match status" value="1"/>
</dbReference>
<protein>
    <recommendedName>
        <fullName evidence="3">SH3 domain-containing protein</fullName>
    </recommendedName>
</protein>
<evidence type="ECO:0000256" key="1">
    <source>
        <dbReference type="ARBA" id="ARBA00022443"/>
    </source>
</evidence>
<evidence type="ECO:0000313" key="5">
    <source>
        <dbReference type="Proteomes" id="UP000326924"/>
    </source>
</evidence>
<reference evidence="4 5" key="1">
    <citation type="submission" date="2019-09" db="EMBL/GenBank/DDBJ databases">
        <title>Draft genome of the ectomycorrhizal ascomycete Sphaerosporella brunnea.</title>
        <authorList>
            <consortium name="DOE Joint Genome Institute"/>
            <person name="Benucci G.M."/>
            <person name="Marozzi G."/>
            <person name="Antonielli L."/>
            <person name="Sanchez S."/>
            <person name="Marco P."/>
            <person name="Wang X."/>
            <person name="Falini L.B."/>
            <person name="Barry K."/>
            <person name="Haridas S."/>
            <person name="Lipzen A."/>
            <person name="Labutti K."/>
            <person name="Grigoriev I.V."/>
            <person name="Murat C."/>
            <person name="Martin F."/>
            <person name="Albertini E."/>
            <person name="Donnini D."/>
            <person name="Bonito G."/>
        </authorList>
    </citation>
    <scope>NUCLEOTIDE SEQUENCE [LARGE SCALE GENOMIC DNA]</scope>
    <source>
        <strain evidence="4 5">Sb_GMNB300</strain>
    </source>
</reference>
<gene>
    <name evidence="4" type="ORF">FN846DRAFT_903978</name>
</gene>
<dbReference type="InParanoid" id="A0A5J5F5C1"/>
<sequence length="113" mass="12637">MTSPLNTSSLHRASLERLLAELEFLHSNNQITDHAHATIQQSLAGTREKIRITKFVVTCNVAHTKKGEAELQVDKGQVVEVLDDDDTHWFMGRIRGGDGAVGWLPKNKFRMGD</sequence>
<feature type="domain" description="SH3" evidence="3">
    <location>
        <begin position="50"/>
        <end position="113"/>
    </location>
</feature>
<keyword evidence="5" id="KW-1185">Reference proteome</keyword>
<dbReference type="Proteomes" id="UP000326924">
    <property type="component" value="Unassembled WGS sequence"/>
</dbReference>
<accession>A0A5J5F5C1</accession>
<evidence type="ECO:0000259" key="3">
    <source>
        <dbReference type="PROSITE" id="PS50002"/>
    </source>
</evidence>
<dbReference type="OrthoDB" id="6250593at2759"/>
<evidence type="ECO:0000256" key="2">
    <source>
        <dbReference type="PROSITE-ProRule" id="PRU00192"/>
    </source>
</evidence>
<dbReference type="Gene3D" id="2.30.30.40">
    <property type="entry name" value="SH3 Domains"/>
    <property type="match status" value="1"/>
</dbReference>